<reference evidence="5" key="1">
    <citation type="journal article" date="2023" name="Commun. Biol.">
        <title>Genome analysis of Parmales, the sister group of diatoms, reveals the evolutionary specialization of diatoms from phago-mixotrophs to photoautotrophs.</title>
        <authorList>
            <person name="Ban H."/>
            <person name="Sato S."/>
            <person name="Yoshikawa S."/>
            <person name="Yamada K."/>
            <person name="Nakamura Y."/>
            <person name="Ichinomiya M."/>
            <person name="Sato N."/>
            <person name="Blanc-Mathieu R."/>
            <person name="Endo H."/>
            <person name="Kuwata A."/>
            <person name="Ogata H."/>
        </authorList>
    </citation>
    <scope>NUCLEOTIDE SEQUENCE [LARGE SCALE GENOMIC DNA]</scope>
    <source>
        <strain evidence="5">NIES 3701</strain>
    </source>
</reference>
<dbReference type="GO" id="GO:0016301">
    <property type="term" value="F:kinase activity"/>
    <property type="evidence" value="ECO:0007669"/>
    <property type="project" value="TreeGrafter"/>
</dbReference>
<name>A0A9W7B8L3_9STRA</name>
<feature type="region of interest" description="Disordered" evidence="3">
    <location>
        <begin position="183"/>
        <end position="212"/>
    </location>
</feature>
<protein>
    <submittedName>
        <fullName evidence="4">Uncharacterized protein</fullName>
    </submittedName>
</protein>
<evidence type="ECO:0000313" key="5">
    <source>
        <dbReference type="Proteomes" id="UP001165085"/>
    </source>
</evidence>
<evidence type="ECO:0000256" key="1">
    <source>
        <dbReference type="ARBA" id="ARBA00022741"/>
    </source>
</evidence>
<dbReference type="InterPro" id="IPR013641">
    <property type="entry name" value="KTI12/PSTK"/>
</dbReference>
<dbReference type="SUPFAM" id="SSF52540">
    <property type="entry name" value="P-loop containing nucleoside triphosphate hydrolases"/>
    <property type="match status" value="1"/>
</dbReference>
<dbReference type="OrthoDB" id="190552at2759"/>
<keyword evidence="5" id="KW-1185">Reference proteome</keyword>
<dbReference type="GO" id="GO:0000049">
    <property type="term" value="F:tRNA binding"/>
    <property type="evidence" value="ECO:0007669"/>
    <property type="project" value="TreeGrafter"/>
</dbReference>
<dbReference type="Gene3D" id="3.40.50.300">
    <property type="entry name" value="P-loop containing nucleotide triphosphate hydrolases"/>
    <property type="match status" value="1"/>
</dbReference>
<dbReference type="PANTHER" id="PTHR20873">
    <property type="entry name" value="L-SERYL-TRNA(SEC) KINASE"/>
    <property type="match status" value="1"/>
</dbReference>
<proteinExistence type="predicted"/>
<dbReference type="Proteomes" id="UP001165085">
    <property type="component" value="Unassembled WGS sequence"/>
</dbReference>
<dbReference type="PANTHER" id="PTHR20873:SF0">
    <property type="entry name" value="L-SERYL-TRNA(SEC) KINASE"/>
    <property type="match status" value="1"/>
</dbReference>
<dbReference type="InterPro" id="IPR027417">
    <property type="entry name" value="P-loop_NTPase"/>
</dbReference>
<dbReference type="GO" id="GO:0005524">
    <property type="term" value="F:ATP binding"/>
    <property type="evidence" value="ECO:0007669"/>
    <property type="project" value="UniProtKB-KW"/>
</dbReference>
<keyword evidence="2" id="KW-0067">ATP-binding</keyword>
<evidence type="ECO:0000256" key="2">
    <source>
        <dbReference type="ARBA" id="ARBA00022840"/>
    </source>
</evidence>
<dbReference type="AlphaFoldDB" id="A0A9W7B8L3"/>
<organism evidence="4 5">
    <name type="scientific">Triparma strigata</name>
    <dbReference type="NCBI Taxonomy" id="1606541"/>
    <lineage>
        <taxon>Eukaryota</taxon>
        <taxon>Sar</taxon>
        <taxon>Stramenopiles</taxon>
        <taxon>Ochrophyta</taxon>
        <taxon>Bolidophyceae</taxon>
        <taxon>Parmales</taxon>
        <taxon>Triparmaceae</taxon>
        <taxon>Triparma</taxon>
    </lineage>
</organism>
<evidence type="ECO:0000256" key="3">
    <source>
        <dbReference type="SAM" id="MobiDB-lite"/>
    </source>
</evidence>
<dbReference type="EMBL" id="BRXY01000308">
    <property type="protein sequence ID" value="GMH85857.1"/>
    <property type="molecule type" value="Genomic_DNA"/>
</dbReference>
<feature type="compositionally biased region" description="Acidic residues" evidence="3">
    <location>
        <begin position="190"/>
        <end position="203"/>
    </location>
</feature>
<dbReference type="Pfam" id="PF08433">
    <property type="entry name" value="KTI12"/>
    <property type="match status" value="1"/>
</dbReference>
<comment type="caution">
    <text evidence="4">The sequence shown here is derived from an EMBL/GenBank/DDBJ whole genome shotgun (WGS) entry which is preliminary data.</text>
</comment>
<keyword evidence="1" id="KW-0547">Nucleotide-binding</keyword>
<accession>A0A9W7B8L3</accession>
<evidence type="ECO:0000313" key="4">
    <source>
        <dbReference type="EMBL" id="GMH85857.1"/>
    </source>
</evidence>
<gene>
    <name evidence="4" type="ORF">TrST_g11626</name>
</gene>
<dbReference type="InterPro" id="IPR052648">
    <property type="entry name" value="Ser-tRNA(Sec)_kinase"/>
</dbReference>
<sequence length="624" mass="68423">MPRVICLVGVPASGKTTVSTQLQSSMLADPAPTFISFDAIEASLGKPRSPESWKEAREVALRTLTESLTRDPPPKFCIVDDTSHLRSMRKNLVQAIRASGRSVELLWLQVTASLAASLERDGGRDTKASVGEESVRKIFQGMQAPGEAGRDGVPVFERGNVLRVSGEDPIEGSALLKMVEESSTYTVEPNDSDDNDSDGDGELPEPPFNPDPVLRTLVSACVSISKSHAQKANSARKDLLKSNPPLDSEQATVEAFSAQMPEIAFEELLKSYEASKWGGISEKTNSLADGKKVFTDKELSTVVSSLKQAGGEGLDFSALKELIKRAGHLSHKDWARTEAFGEELKGVLGTPASPVFKETFERVLKDGGWDRALSAKPADGKPWIVLVTGLNGIRKSTSLYQPWWQDCLSASLGSTYSGAKESLPSGSNSFFRQLDYMICTLASLDFKHMYDINDVGVYSERKASLFKRYRMLSEMLGVLLLKDGKENGINLMLETSGRDVAMYEYIDYLFNDSKYNKLCLNFKINDIKYAESSVDRRMEEEMRKGKEACGNGGGAKDITDVNLGGPYGSEVLAGVKQDSERVWGEVVEAGREGWLFAEIMVEGREEQDGSWKAKAGGKEFDFVR</sequence>